<protein>
    <submittedName>
        <fullName evidence="2">Amidohydrolase</fullName>
    </submittedName>
</protein>
<dbReference type="SUPFAM" id="SSF51338">
    <property type="entry name" value="Composite domain of metallo-dependent hydrolases"/>
    <property type="match status" value="1"/>
</dbReference>
<feature type="domain" description="Amidohydrolase 3" evidence="1">
    <location>
        <begin position="53"/>
        <end position="530"/>
    </location>
</feature>
<dbReference type="InterPro" id="IPR013108">
    <property type="entry name" value="Amidohydro_3"/>
</dbReference>
<dbReference type="InterPro" id="IPR033932">
    <property type="entry name" value="YtcJ-like"/>
</dbReference>
<dbReference type="PANTHER" id="PTHR22642">
    <property type="entry name" value="IMIDAZOLONEPROPIONASE"/>
    <property type="match status" value="1"/>
</dbReference>
<proteinExistence type="predicted"/>
<dbReference type="Gene3D" id="3.20.20.140">
    <property type="entry name" value="Metal-dependent hydrolases"/>
    <property type="match status" value="1"/>
</dbReference>
<dbReference type="Proteomes" id="UP000829542">
    <property type="component" value="Chromosome"/>
</dbReference>
<dbReference type="InterPro" id="IPR011059">
    <property type="entry name" value="Metal-dep_hydrolase_composite"/>
</dbReference>
<keyword evidence="3" id="KW-1185">Reference proteome</keyword>
<sequence>MVVADIVIKNGAVFTGKQDQPENVAIAIKDDKVIAVGLATDIDKHLGEETLILDAKGHTVMAGFHDAHMHLIHGVLFDDYSVALSDAKSLGEVQEILTKNKDLYLTGDWLIGMGWDHLAWGHTDYPTAKDLDAVISDRPAILIHAEGHYAWVNSLALEIAGIDRDTIAPDYGIIVKDDAGNPTGILIESAISLVGKYAYQFSDATKKEMVLKFQDHALSLGVTSVNEFFMSRAHETLYAYETYKALDDADELKMRIHVWPPLNGDLTPAIEMRERFQSPYLKVGGVKQFIDGVITGHTALMVDEYKDAPGNFGETGYSYEQLEEWVIDADAEEFQIRFHSIGDGAVRMGLDLFEAAQKKNGVRDSRHSLEHLEVIDPLDLPRLKKLGVQASVQPAHIALMPKESHIDRVIDSKHDYIYNSKTFIDEGILVPYASDYPIIELNPFLGVYHAVTRDDYEGNPWNPKERVPLATALKAYTLVAAKSTFREQELGSIEIGKYADIIILDRDIFSTPIQDLKVTKVETVITAGKIRDI</sequence>
<dbReference type="Pfam" id="PF07969">
    <property type="entry name" value="Amidohydro_3"/>
    <property type="match status" value="1"/>
</dbReference>
<dbReference type="SUPFAM" id="SSF51556">
    <property type="entry name" value="Metallo-dependent hydrolases"/>
    <property type="match status" value="1"/>
</dbReference>
<dbReference type="RefSeq" id="WP_242151532.1">
    <property type="nucleotide sequence ID" value="NZ_CP093379.1"/>
</dbReference>
<dbReference type="CDD" id="cd01300">
    <property type="entry name" value="YtcJ_like"/>
    <property type="match status" value="1"/>
</dbReference>
<gene>
    <name evidence="2" type="ORF">MMG00_03630</name>
</gene>
<evidence type="ECO:0000313" key="3">
    <source>
        <dbReference type="Proteomes" id="UP000829542"/>
    </source>
</evidence>
<evidence type="ECO:0000313" key="2">
    <source>
        <dbReference type="EMBL" id="UNM96954.1"/>
    </source>
</evidence>
<dbReference type="EMBL" id="CP093379">
    <property type="protein sequence ID" value="UNM96954.1"/>
    <property type="molecule type" value="Genomic_DNA"/>
</dbReference>
<accession>A0ABY3X246</accession>
<dbReference type="Gene3D" id="2.30.40.10">
    <property type="entry name" value="Urease, subunit C, domain 1"/>
    <property type="match status" value="1"/>
</dbReference>
<reference evidence="2 3" key="1">
    <citation type="submission" date="2022-03" db="EMBL/GenBank/DDBJ databases">
        <title>Ignatzschineria rhizosphaerae HR5S32.</title>
        <authorList>
            <person name="Sun J.Q."/>
            <person name="Feng J.Y."/>
        </authorList>
    </citation>
    <scope>NUCLEOTIDE SEQUENCE [LARGE SCALE GENOMIC DNA]</scope>
    <source>
        <strain evidence="2 3">HR5S32</strain>
    </source>
</reference>
<dbReference type="Gene3D" id="3.10.310.70">
    <property type="match status" value="1"/>
</dbReference>
<organism evidence="2 3">
    <name type="scientific">Ignatzschineria rhizosphaerae</name>
    <dbReference type="NCBI Taxonomy" id="2923279"/>
    <lineage>
        <taxon>Bacteria</taxon>
        <taxon>Pseudomonadati</taxon>
        <taxon>Pseudomonadota</taxon>
        <taxon>Gammaproteobacteria</taxon>
        <taxon>Cardiobacteriales</taxon>
        <taxon>Ignatzschineriaceae</taxon>
        <taxon>Ignatzschineria</taxon>
    </lineage>
</organism>
<dbReference type="InterPro" id="IPR032466">
    <property type="entry name" value="Metal_Hydrolase"/>
</dbReference>
<dbReference type="PANTHER" id="PTHR22642:SF2">
    <property type="entry name" value="PROTEIN LONG AFTER FAR-RED 3"/>
    <property type="match status" value="1"/>
</dbReference>
<name>A0ABY3X246_9GAMM</name>
<evidence type="ECO:0000259" key="1">
    <source>
        <dbReference type="Pfam" id="PF07969"/>
    </source>
</evidence>